<protein>
    <recommendedName>
        <fullName evidence="3">Phage terminase large subunit N-terminal domain-containing protein</fullName>
    </recommendedName>
</protein>
<dbReference type="AlphaFoldDB" id="B1CBU1"/>
<dbReference type="InterPro" id="IPR027417">
    <property type="entry name" value="P-loop_NTPase"/>
</dbReference>
<dbReference type="eggNOG" id="COG1783">
    <property type="taxonomic scope" value="Bacteria"/>
</dbReference>
<comment type="caution">
    <text evidence="1">The sequence shown here is derived from an EMBL/GenBank/DDBJ whole genome shotgun (WGS) entry which is preliminary data.</text>
</comment>
<dbReference type="OrthoDB" id="9768556at2"/>
<reference evidence="1" key="2">
    <citation type="submission" date="2013-08" db="EMBL/GenBank/DDBJ databases">
        <title>Draft genome sequence of Anaerofustis stercorihominis (DSM 17244).</title>
        <authorList>
            <person name="Sudarsanam P."/>
            <person name="Ley R."/>
            <person name="Guruge J."/>
            <person name="Turnbaugh P.J."/>
            <person name="Mahowald M."/>
            <person name="Liep D."/>
            <person name="Gordon J."/>
        </authorList>
    </citation>
    <scope>NUCLEOTIDE SEQUENCE</scope>
    <source>
        <strain evidence="1">DSM 17244</strain>
    </source>
</reference>
<reference evidence="1" key="1">
    <citation type="submission" date="2008-01" db="EMBL/GenBank/DDBJ databases">
        <authorList>
            <person name="Fulton L."/>
            <person name="Clifton S."/>
            <person name="Fulton B."/>
            <person name="Xu J."/>
            <person name="Minx P."/>
            <person name="Pepin K.H."/>
            <person name="Johnson M."/>
            <person name="Thiruvilangam P."/>
            <person name="Bhonagiri V."/>
            <person name="Nash W.E."/>
            <person name="Mardis E.R."/>
            <person name="Wilson R.K."/>
        </authorList>
    </citation>
    <scope>NUCLEOTIDE SEQUENCE [LARGE SCALE GENOMIC DNA]</scope>
    <source>
        <strain evidence="1">DSM 17244</strain>
    </source>
</reference>
<organism evidence="1 2">
    <name type="scientific">Anaerofustis stercorihominis DSM 17244</name>
    <dbReference type="NCBI Taxonomy" id="445971"/>
    <lineage>
        <taxon>Bacteria</taxon>
        <taxon>Bacillati</taxon>
        <taxon>Bacillota</taxon>
        <taxon>Clostridia</taxon>
        <taxon>Eubacteriales</taxon>
        <taxon>Eubacteriaceae</taxon>
        <taxon>Anaerofustis</taxon>
    </lineage>
</organism>
<name>B1CBU1_9FIRM</name>
<dbReference type="Gene3D" id="3.40.50.300">
    <property type="entry name" value="P-loop containing nucleotide triphosphate hydrolases"/>
    <property type="match status" value="1"/>
</dbReference>
<dbReference type="EMBL" id="ABIL02000006">
    <property type="protein sequence ID" value="EDS71738.1"/>
    <property type="molecule type" value="Genomic_DNA"/>
</dbReference>
<keyword evidence="2" id="KW-1185">Reference proteome</keyword>
<accession>B1CBU1</accession>
<evidence type="ECO:0000313" key="2">
    <source>
        <dbReference type="Proteomes" id="UP000005178"/>
    </source>
</evidence>
<dbReference type="HOGENOM" id="CLU_2165698_0_0_9"/>
<dbReference type="GeneID" id="98000525"/>
<evidence type="ECO:0000313" key="1">
    <source>
        <dbReference type="EMBL" id="EDS71738.1"/>
    </source>
</evidence>
<sequence>MKEVTIDYEENEKQKIFHKSSEEEVLYGGAKGGGKSCALVMDALKYALIYKKSTIYLFRKTYDDLEANLISEWFNKVPSIIYKYNASKKIATLINESKIFSDSYPIIMTP</sequence>
<gene>
    <name evidence="1" type="ORF">ANASTE_01440</name>
</gene>
<dbReference type="RefSeq" id="WP_007050208.1">
    <property type="nucleotide sequence ID" value="NZ_DS560019.1"/>
</dbReference>
<proteinExistence type="predicted"/>
<evidence type="ECO:0008006" key="3">
    <source>
        <dbReference type="Google" id="ProtNLM"/>
    </source>
</evidence>
<dbReference type="Proteomes" id="UP000005178">
    <property type="component" value="Unassembled WGS sequence"/>
</dbReference>